<feature type="transmembrane region" description="Helical" evidence="1">
    <location>
        <begin position="41"/>
        <end position="59"/>
    </location>
</feature>
<comment type="caution">
    <text evidence="2">The sequence shown here is derived from an EMBL/GenBank/DDBJ whole genome shotgun (WGS) entry which is preliminary data.</text>
</comment>
<feature type="transmembrane region" description="Helical" evidence="1">
    <location>
        <begin position="96"/>
        <end position="122"/>
    </location>
</feature>
<protein>
    <submittedName>
        <fullName evidence="2">Uncharacterized protein</fullName>
    </submittedName>
</protein>
<reference evidence="2 3" key="1">
    <citation type="submission" date="2020-09" db="EMBL/GenBank/DDBJ databases">
        <title>De no assembly of potato wild relative species, Solanum commersonii.</title>
        <authorList>
            <person name="Cho K."/>
        </authorList>
    </citation>
    <scope>NUCLEOTIDE SEQUENCE [LARGE SCALE GENOMIC DNA]</scope>
    <source>
        <strain evidence="2">LZ3.2</strain>
        <tissue evidence="2">Leaf</tissue>
    </source>
</reference>
<keyword evidence="1" id="KW-0472">Membrane</keyword>
<evidence type="ECO:0000313" key="2">
    <source>
        <dbReference type="EMBL" id="KAG5603122.1"/>
    </source>
</evidence>
<sequence length="158" mass="18521">MKGTPARVLDSFLTNRILNAFPSRVFGRVTIVNLAKWALELAVYFHVYVSVLKVMLIPVQHLQMVMFMTIILLRMIPTLTRILLALFHWYKLMKMMITMTALIIQTTNLMIPMLNIIPGMIIRMKRNLKMRMKPRHQMTNQKLQAALLRNNMDLKLLV</sequence>
<dbReference type="Proteomes" id="UP000824120">
    <property type="component" value="Chromosome 6"/>
</dbReference>
<accession>A0A9J5YRU3</accession>
<dbReference type="EMBL" id="JACXVP010000006">
    <property type="protein sequence ID" value="KAG5603122.1"/>
    <property type="molecule type" value="Genomic_DNA"/>
</dbReference>
<dbReference type="AlphaFoldDB" id="A0A9J5YRU3"/>
<feature type="transmembrane region" description="Helical" evidence="1">
    <location>
        <begin position="71"/>
        <end position="90"/>
    </location>
</feature>
<keyword evidence="3" id="KW-1185">Reference proteome</keyword>
<gene>
    <name evidence="2" type="ORF">H5410_034492</name>
</gene>
<organism evidence="2 3">
    <name type="scientific">Solanum commersonii</name>
    <name type="common">Commerson's wild potato</name>
    <name type="synonym">Commerson's nightshade</name>
    <dbReference type="NCBI Taxonomy" id="4109"/>
    <lineage>
        <taxon>Eukaryota</taxon>
        <taxon>Viridiplantae</taxon>
        <taxon>Streptophyta</taxon>
        <taxon>Embryophyta</taxon>
        <taxon>Tracheophyta</taxon>
        <taxon>Spermatophyta</taxon>
        <taxon>Magnoliopsida</taxon>
        <taxon>eudicotyledons</taxon>
        <taxon>Gunneridae</taxon>
        <taxon>Pentapetalae</taxon>
        <taxon>asterids</taxon>
        <taxon>lamiids</taxon>
        <taxon>Solanales</taxon>
        <taxon>Solanaceae</taxon>
        <taxon>Solanoideae</taxon>
        <taxon>Solaneae</taxon>
        <taxon>Solanum</taxon>
    </lineage>
</organism>
<evidence type="ECO:0000313" key="3">
    <source>
        <dbReference type="Proteomes" id="UP000824120"/>
    </source>
</evidence>
<name>A0A9J5YRU3_SOLCO</name>
<evidence type="ECO:0000256" key="1">
    <source>
        <dbReference type="SAM" id="Phobius"/>
    </source>
</evidence>
<keyword evidence="1" id="KW-0812">Transmembrane</keyword>
<proteinExistence type="predicted"/>
<keyword evidence="1" id="KW-1133">Transmembrane helix</keyword>